<evidence type="ECO:0000313" key="2">
    <source>
        <dbReference type="Proteomes" id="UP000186817"/>
    </source>
</evidence>
<accession>A0A1Q9BQV9</accession>
<protein>
    <submittedName>
        <fullName evidence="1">Uncharacterized protein</fullName>
    </submittedName>
</protein>
<dbReference type="EMBL" id="LSRX01006440">
    <property type="protein sequence ID" value="OLP73082.1"/>
    <property type="molecule type" value="Genomic_DNA"/>
</dbReference>
<sequence>MSFPESRNSYNRPDPGFLRFVVLKSEASKGSWLAAATAAPRE</sequence>
<comment type="caution">
    <text evidence="1">The sequence shown here is derived from an EMBL/GenBank/DDBJ whole genome shotgun (WGS) entry which is preliminary data.</text>
</comment>
<name>A0A1Q9BQV9_SYMMI</name>
<keyword evidence="2" id="KW-1185">Reference proteome</keyword>
<gene>
    <name evidence="1" type="ORF">AK812_SmicGene47826</name>
</gene>
<dbReference type="Proteomes" id="UP000186817">
    <property type="component" value="Unassembled WGS sequence"/>
</dbReference>
<organism evidence="1 2">
    <name type="scientific">Symbiodinium microadriaticum</name>
    <name type="common">Dinoflagellate</name>
    <name type="synonym">Zooxanthella microadriatica</name>
    <dbReference type="NCBI Taxonomy" id="2951"/>
    <lineage>
        <taxon>Eukaryota</taxon>
        <taxon>Sar</taxon>
        <taxon>Alveolata</taxon>
        <taxon>Dinophyceae</taxon>
        <taxon>Suessiales</taxon>
        <taxon>Symbiodiniaceae</taxon>
        <taxon>Symbiodinium</taxon>
    </lineage>
</organism>
<proteinExistence type="predicted"/>
<dbReference type="AlphaFoldDB" id="A0A1Q9BQV9"/>
<feature type="non-terminal residue" evidence="1">
    <location>
        <position position="42"/>
    </location>
</feature>
<reference evidence="1 2" key="1">
    <citation type="submission" date="2016-02" db="EMBL/GenBank/DDBJ databases">
        <title>Genome analysis of coral dinoflagellate symbionts highlights evolutionary adaptations to a symbiotic lifestyle.</title>
        <authorList>
            <person name="Aranda M."/>
            <person name="Li Y."/>
            <person name="Liew Y.J."/>
            <person name="Baumgarten S."/>
            <person name="Simakov O."/>
            <person name="Wilson M."/>
            <person name="Piel J."/>
            <person name="Ashoor H."/>
            <person name="Bougouffa S."/>
            <person name="Bajic V.B."/>
            <person name="Ryu T."/>
            <person name="Ravasi T."/>
            <person name="Bayer T."/>
            <person name="Micklem G."/>
            <person name="Kim H."/>
            <person name="Bhak J."/>
            <person name="Lajeunesse T.C."/>
            <person name="Voolstra C.R."/>
        </authorList>
    </citation>
    <scope>NUCLEOTIDE SEQUENCE [LARGE SCALE GENOMIC DNA]</scope>
    <source>
        <strain evidence="1 2">CCMP2467</strain>
    </source>
</reference>
<evidence type="ECO:0000313" key="1">
    <source>
        <dbReference type="EMBL" id="OLP73082.1"/>
    </source>
</evidence>